<dbReference type="Gene3D" id="3.20.20.30">
    <property type="entry name" value="Luciferase-like domain"/>
    <property type="match status" value="1"/>
</dbReference>
<feature type="binding site" evidence="6">
    <location>
        <position position="151"/>
    </location>
    <ligand>
        <name>FMN</name>
        <dbReference type="ChEBI" id="CHEBI:58210"/>
    </ligand>
</feature>
<name>A0A1H1K0G2_9BURK</name>
<keyword evidence="2 6" id="KW-0288">FMN</keyword>
<dbReference type="InterPro" id="IPR016215">
    <property type="entry name" value="NTA_MOA"/>
</dbReference>
<proteinExistence type="inferred from homology"/>
<dbReference type="InterPro" id="IPR051260">
    <property type="entry name" value="Diverse_substr_monoxygenases"/>
</dbReference>
<keyword evidence="9" id="KW-1185">Reference proteome</keyword>
<evidence type="ECO:0000313" key="8">
    <source>
        <dbReference type="EMBL" id="SDR55407.1"/>
    </source>
</evidence>
<feature type="binding site" evidence="6">
    <location>
        <position position="226"/>
    </location>
    <ligand>
        <name>FMN</name>
        <dbReference type="ChEBI" id="CHEBI:58210"/>
    </ligand>
</feature>
<accession>A0A1H1K0G2</accession>
<dbReference type="PANTHER" id="PTHR30011:SF16">
    <property type="entry name" value="C2H2 FINGER DOMAIN TRANSCRIPTION FACTOR (EUROFUNG)-RELATED"/>
    <property type="match status" value="1"/>
</dbReference>
<evidence type="ECO:0000256" key="6">
    <source>
        <dbReference type="PIRSR" id="PIRSR000337-1"/>
    </source>
</evidence>
<feature type="binding site" evidence="6">
    <location>
        <position position="225"/>
    </location>
    <ligand>
        <name>FMN</name>
        <dbReference type="ChEBI" id="CHEBI:58210"/>
    </ligand>
</feature>
<evidence type="ECO:0000256" key="3">
    <source>
        <dbReference type="ARBA" id="ARBA00023002"/>
    </source>
</evidence>
<keyword evidence="1 6" id="KW-0285">Flavoprotein</keyword>
<evidence type="ECO:0000256" key="4">
    <source>
        <dbReference type="ARBA" id="ARBA00023033"/>
    </source>
</evidence>
<feature type="binding site" evidence="6">
    <location>
        <position position="155"/>
    </location>
    <ligand>
        <name>FMN</name>
        <dbReference type="ChEBI" id="CHEBI:58210"/>
    </ligand>
</feature>
<keyword evidence="3" id="KW-0560">Oxidoreductase</keyword>
<comment type="similarity">
    <text evidence="5">Belongs to the NtaA/SnaA/DszA monooxygenase family.</text>
</comment>
<evidence type="ECO:0000256" key="5">
    <source>
        <dbReference type="ARBA" id="ARBA00033748"/>
    </source>
</evidence>
<dbReference type="InterPro" id="IPR036661">
    <property type="entry name" value="Luciferase-like_sf"/>
</dbReference>
<dbReference type="NCBIfam" id="TIGR03860">
    <property type="entry name" value="FMN_nitrolo"/>
    <property type="match status" value="1"/>
</dbReference>
<dbReference type="GO" id="GO:0004497">
    <property type="term" value="F:monooxygenase activity"/>
    <property type="evidence" value="ECO:0007669"/>
    <property type="project" value="UniProtKB-KW"/>
</dbReference>
<dbReference type="PANTHER" id="PTHR30011">
    <property type="entry name" value="ALKANESULFONATE MONOOXYGENASE-RELATED"/>
    <property type="match status" value="1"/>
</dbReference>
<protein>
    <submittedName>
        <fullName evidence="8">Alkanesulfonate monooxygenase</fullName>
    </submittedName>
</protein>
<dbReference type="SUPFAM" id="SSF51679">
    <property type="entry name" value="Bacterial luciferase-like"/>
    <property type="match status" value="1"/>
</dbReference>
<feature type="binding site" evidence="6">
    <location>
        <position position="101"/>
    </location>
    <ligand>
        <name>FMN</name>
        <dbReference type="ChEBI" id="CHEBI:58210"/>
    </ligand>
</feature>
<feature type="binding site" evidence="6">
    <location>
        <position position="58"/>
    </location>
    <ligand>
        <name>FMN</name>
        <dbReference type="ChEBI" id="CHEBI:58210"/>
    </ligand>
</feature>
<reference evidence="9" key="1">
    <citation type="submission" date="2016-10" db="EMBL/GenBank/DDBJ databases">
        <authorList>
            <person name="Varghese N."/>
        </authorList>
    </citation>
    <scope>NUCLEOTIDE SEQUENCE [LARGE SCALE GENOMIC DNA]</scope>
    <source>
        <strain evidence="9">GAS106B</strain>
    </source>
</reference>
<dbReference type="InterPro" id="IPR011251">
    <property type="entry name" value="Luciferase-like_dom"/>
</dbReference>
<feature type="domain" description="Luciferase-like" evidence="7">
    <location>
        <begin position="23"/>
        <end position="383"/>
    </location>
</feature>
<dbReference type="CDD" id="cd01095">
    <property type="entry name" value="Nitrilotriacetate_monoxgenase"/>
    <property type="match status" value="1"/>
</dbReference>
<evidence type="ECO:0000259" key="7">
    <source>
        <dbReference type="Pfam" id="PF00296"/>
    </source>
</evidence>
<dbReference type="EMBL" id="FNKP01000004">
    <property type="protein sequence ID" value="SDR55407.1"/>
    <property type="molecule type" value="Genomic_DNA"/>
</dbReference>
<dbReference type="Proteomes" id="UP000183487">
    <property type="component" value="Unassembled WGS sequence"/>
</dbReference>
<dbReference type="OrthoDB" id="4505903at2"/>
<dbReference type="PIRSF" id="PIRSF000337">
    <property type="entry name" value="NTA_MOA"/>
    <property type="match status" value="1"/>
</dbReference>
<sequence length="441" mass="48587">MSQARQIRLATLFNANGFHIAGWRHPDTQSESAWDIDHYASIIKTAERGLFDLAFLTDSVGMLYDGDLEVASRFAPINFLEPLTLLSALAPQTTHIGLVATASTSYNHPYHVARKFASIDHLSKGRAGWNLVTSATNAEARNFGRDSHLEHADRYVIAKEFFDVVVGLWNSWTDDAVLADKDAGVYFDPNKLKLLNHRGDHFSVKGPLNVFRSAQGHPVLVQAGSSEAGIALGAETAEVIFTAQHELDGAVQFYSDVKSRAVQHGRAAEDLLILPGIVPFIGRSREEAQETFEKIQGLIHPVVGVRLLSELLGIDLSTYPVDGPLPPLPESNGHKARQALLIETARRENLSIRALYERAAGARGHRILIGTPIDIADDLEHWFTSAAADGFAVIPPILPSSLESFVTLVVPELQRRGLYRQRYQYTTLRENLGLPTKTQHS</sequence>
<keyword evidence="4 8" id="KW-0503">Monooxygenase</keyword>
<evidence type="ECO:0000256" key="2">
    <source>
        <dbReference type="ARBA" id="ARBA00022643"/>
    </source>
</evidence>
<gene>
    <name evidence="8" type="ORF">SAMN05443245_7679</name>
</gene>
<dbReference type="Pfam" id="PF00296">
    <property type="entry name" value="Bac_luciferase"/>
    <property type="match status" value="1"/>
</dbReference>
<organism evidence="8 9">
    <name type="scientific">Paraburkholderia fungorum</name>
    <dbReference type="NCBI Taxonomy" id="134537"/>
    <lineage>
        <taxon>Bacteria</taxon>
        <taxon>Pseudomonadati</taxon>
        <taxon>Pseudomonadota</taxon>
        <taxon>Betaproteobacteria</taxon>
        <taxon>Burkholderiales</taxon>
        <taxon>Burkholderiaceae</taxon>
        <taxon>Paraburkholderia</taxon>
    </lineage>
</organism>
<dbReference type="AlphaFoldDB" id="A0A1H1K0G2"/>
<dbReference type="RefSeq" id="WP_143026517.1">
    <property type="nucleotide sequence ID" value="NZ_FNKP01000004.1"/>
</dbReference>
<evidence type="ECO:0000256" key="1">
    <source>
        <dbReference type="ARBA" id="ARBA00022630"/>
    </source>
</evidence>
<evidence type="ECO:0000313" key="9">
    <source>
        <dbReference type="Proteomes" id="UP000183487"/>
    </source>
</evidence>
<dbReference type="GO" id="GO:0016705">
    <property type="term" value="F:oxidoreductase activity, acting on paired donors, with incorporation or reduction of molecular oxygen"/>
    <property type="evidence" value="ECO:0007669"/>
    <property type="project" value="InterPro"/>
</dbReference>